<gene>
    <name evidence="3" type="ORF">TH606_07120</name>
</gene>
<name>A0A177E642_9BACT</name>
<dbReference type="Gene3D" id="3.40.1350.10">
    <property type="match status" value="1"/>
</dbReference>
<evidence type="ECO:0000313" key="3">
    <source>
        <dbReference type="EMBL" id="OAG27433.1"/>
    </source>
</evidence>
<dbReference type="PANTHER" id="PTHR34039">
    <property type="entry name" value="UPF0102 PROTEIN YRAN"/>
    <property type="match status" value="1"/>
</dbReference>
<protein>
    <recommendedName>
        <fullName evidence="2">UPF0102 protein TH606_07120</fullName>
    </recommendedName>
</protein>
<dbReference type="AlphaFoldDB" id="A0A177E642"/>
<organism evidence="3 4">
    <name type="scientific">Thermodesulfatator autotrophicus</name>
    <dbReference type="NCBI Taxonomy" id="1795632"/>
    <lineage>
        <taxon>Bacteria</taxon>
        <taxon>Pseudomonadati</taxon>
        <taxon>Thermodesulfobacteriota</taxon>
        <taxon>Thermodesulfobacteria</taxon>
        <taxon>Thermodesulfobacteriales</taxon>
        <taxon>Thermodesulfatatoraceae</taxon>
        <taxon>Thermodesulfatator</taxon>
    </lineage>
</organism>
<comment type="caution">
    <text evidence="3">The sequence shown here is derived from an EMBL/GenBank/DDBJ whole genome shotgun (WGS) entry which is preliminary data.</text>
</comment>
<dbReference type="NCBIfam" id="NF009154">
    <property type="entry name" value="PRK12497.3-3"/>
    <property type="match status" value="1"/>
</dbReference>
<dbReference type="CDD" id="cd20736">
    <property type="entry name" value="PoNe_Nuclease"/>
    <property type="match status" value="1"/>
</dbReference>
<dbReference type="Pfam" id="PF02021">
    <property type="entry name" value="UPF0102"/>
    <property type="match status" value="1"/>
</dbReference>
<dbReference type="GO" id="GO:0003676">
    <property type="term" value="F:nucleic acid binding"/>
    <property type="evidence" value="ECO:0007669"/>
    <property type="project" value="InterPro"/>
</dbReference>
<evidence type="ECO:0000256" key="2">
    <source>
        <dbReference type="HAMAP-Rule" id="MF_00048"/>
    </source>
</evidence>
<dbReference type="EMBL" id="LSFI01000030">
    <property type="protein sequence ID" value="OAG27433.1"/>
    <property type="molecule type" value="Genomic_DNA"/>
</dbReference>
<dbReference type="NCBIfam" id="TIGR00252">
    <property type="entry name" value="YraN family protein"/>
    <property type="match status" value="1"/>
</dbReference>
<dbReference type="STRING" id="1795632.TH606_07120"/>
<dbReference type="InterPro" id="IPR011335">
    <property type="entry name" value="Restrct_endonuc-II-like"/>
</dbReference>
<reference evidence="3 4" key="1">
    <citation type="submission" date="2016-02" db="EMBL/GenBank/DDBJ databases">
        <title>Draft genome sequence of Thermodesulfatator sp. S606.</title>
        <authorList>
            <person name="Lai Q."/>
            <person name="Cao J."/>
            <person name="Dupont S."/>
            <person name="Shao Z."/>
            <person name="Jebbar M."/>
            <person name="Alain K."/>
        </authorList>
    </citation>
    <scope>NUCLEOTIDE SEQUENCE [LARGE SCALE GENOMIC DNA]</scope>
    <source>
        <strain evidence="3 4">S606</strain>
    </source>
</reference>
<evidence type="ECO:0000313" key="4">
    <source>
        <dbReference type="Proteomes" id="UP000076964"/>
    </source>
</evidence>
<proteinExistence type="inferred from homology"/>
<accession>A0A177E642</accession>
<dbReference type="SUPFAM" id="SSF52980">
    <property type="entry name" value="Restriction endonuclease-like"/>
    <property type="match status" value="1"/>
</dbReference>
<dbReference type="NCBIfam" id="NF009150">
    <property type="entry name" value="PRK12497.1-3"/>
    <property type="match status" value="1"/>
</dbReference>
<dbReference type="RefSeq" id="WP_068542378.1">
    <property type="nucleotide sequence ID" value="NZ_LSFI01000030.1"/>
</dbReference>
<dbReference type="InterPro" id="IPR003509">
    <property type="entry name" value="UPF0102_YraN-like"/>
</dbReference>
<sequence>MGSFAEELACCYFKLKGYKVLAQNWRTRYGEIDLVVRRKDTLVFVEVKARQSLRKGTPEEALTTHKQKKLLTLAKLYLQQEKVKPKKVRFDLIAIDFSEKKPQLRHYQGVIEDDY</sequence>
<dbReference type="PANTHER" id="PTHR34039:SF1">
    <property type="entry name" value="UPF0102 PROTEIN YRAN"/>
    <property type="match status" value="1"/>
</dbReference>
<keyword evidence="4" id="KW-1185">Reference proteome</keyword>
<dbReference type="Proteomes" id="UP000076964">
    <property type="component" value="Unassembled WGS sequence"/>
</dbReference>
<dbReference type="InterPro" id="IPR011856">
    <property type="entry name" value="tRNA_endonuc-like_dom_sf"/>
</dbReference>
<dbReference type="HAMAP" id="MF_00048">
    <property type="entry name" value="UPF0102"/>
    <property type="match status" value="1"/>
</dbReference>
<comment type="similarity">
    <text evidence="1 2">Belongs to the UPF0102 family.</text>
</comment>
<evidence type="ECO:0000256" key="1">
    <source>
        <dbReference type="ARBA" id="ARBA00006738"/>
    </source>
</evidence>